<evidence type="ECO:0000313" key="2">
    <source>
        <dbReference type="Proteomes" id="UP001595593"/>
    </source>
</evidence>
<dbReference type="Proteomes" id="UP001595593">
    <property type="component" value="Unassembled WGS sequence"/>
</dbReference>
<comment type="caution">
    <text evidence="1">The sequence shown here is derived from an EMBL/GenBank/DDBJ whole genome shotgun (WGS) entry which is preliminary data.</text>
</comment>
<name>A0ABV7G3C1_9PROT</name>
<accession>A0ABV7G3C1</accession>
<gene>
    <name evidence="1" type="ORF">ACFOD4_14695</name>
</gene>
<sequence length="327" mass="34391">MASFPPADLEPMLAAHADWSIDPRKRWVSRAWRKNGKWHAAAPLPVGDPAALLAALAADGAALGAPAVLGLDLPLGLPRGFAAGRGERDFPAFLRGLQQDAAFFEVSAGLDTVSPERPFYPTRGLRGMTRAAHAAALGLTGPAALNRWCDLATAERPAGAPLFWTLGANQTGKAAISAWRGWLCSALRSSAPPRLWPFDGSLRDLLAPGRVVLAETYPAEAMRHLGVVLGGSKRSSEARRRAGPFITLAMARLGAVAEPALAAAIESGFGADAAAEDRFDSVLGLLCVIGVLEGARPDFIPADPWVRRWEGWVLGQTALPPAAIQPG</sequence>
<protein>
    <recommendedName>
        <fullName evidence="3">DUF429 domain-containing protein</fullName>
    </recommendedName>
</protein>
<keyword evidence="2" id="KW-1185">Reference proteome</keyword>
<dbReference type="EMBL" id="JBHRTN010000018">
    <property type="protein sequence ID" value="MFC3126313.1"/>
    <property type="molecule type" value="Genomic_DNA"/>
</dbReference>
<proteinExistence type="predicted"/>
<evidence type="ECO:0008006" key="3">
    <source>
        <dbReference type="Google" id="ProtNLM"/>
    </source>
</evidence>
<reference evidence="2" key="1">
    <citation type="journal article" date="2019" name="Int. J. Syst. Evol. Microbiol.">
        <title>The Global Catalogue of Microorganisms (GCM) 10K type strain sequencing project: providing services to taxonomists for standard genome sequencing and annotation.</title>
        <authorList>
            <consortium name="The Broad Institute Genomics Platform"/>
            <consortium name="The Broad Institute Genome Sequencing Center for Infectious Disease"/>
            <person name="Wu L."/>
            <person name="Ma J."/>
        </authorList>
    </citation>
    <scope>NUCLEOTIDE SEQUENCE [LARGE SCALE GENOMIC DNA]</scope>
    <source>
        <strain evidence="2">KCTC 52094</strain>
    </source>
</reference>
<dbReference type="RefSeq" id="WP_379597563.1">
    <property type="nucleotide sequence ID" value="NZ_JBHRTN010000018.1"/>
</dbReference>
<evidence type="ECO:0000313" key="1">
    <source>
        <dbReference type="EMBL" id="MFC3126313.1"/>
    </source>
</evidence>
<organism evidence="1 2">
    <name type="scientific">Teichococcus globiformis</name>
    <dbReference type="NCBI Taxonomy" id="2307229"/>
    <lineage>
        <taxon>Bacteria</taxon>
        <taxon>Pseudomonadati</taxon>
        <taxon>Pseudomonadota</taxon>
        <taxon>Alphaproteobacteria</taxon>
        <taxon>Acetobacterales</taxon>
        <taxon>Roseomonadaceae</taxon>
        <taxon>Roseomonas</taxon>
    </lineage>
</organism>